<evidence type="ECO:0000313" key="3">
    <source>
        <dbReference type="EMBL" id="CAG5131472.1"/>
    </source>
</evidence>
<organism evidence="3 4">
    <name type="scientific">Candidula unifasciata</name>
    <dbReference type="NCBI Taxonomy" id="100452"/>
    <lineage>
        <taxon>Eukaryota</taxon>
        <taxon>Metazoa</taxon>
        <taxon>Spiralia</taxon>
        <taxon>Lophotrochozoa</taxon>
        <taxon>Mollusca</taxon>
        <taxon>Gastropoda</taxon>
        <taxon>Heterobranchia</taxon>
        <taxon>Euthyneura</taxon>
        <taxon>Panpulmonata</taxon>
        <taxon>Eupulmonata</taxon>
        <taxon>Stylommatophora</taxon>
        <taxon>Helicina</taxon>
        <taxon>Helicoidea</taxon>
        <taxon>Geomitridae</taxon>
        <taxon>Candidula</taxon>
    </lineage>
</organism>
<feature type="compositionally biased region" description="Polar residues" evidence="1">
    <location>
        <begin position="46"/>
        <end position="67"/>
    </location>
</feature>
<evidence type="ECO:0000256" key="1">
    <source>
        <dbReference type="SAM" id="MobiDB-lite"/>
    </source>
</evidence>
<feature type="compositionally biased region" description="Low complexity" evidence="1">
    <location>
        <begin position="156"/>
        <end position="171"/>
    </location>
</feature>
<keyword evidence="2" id="KW-0472">Membrane</keyword>
<keyword evidence="4" id="KW-1185">Reference proteome</keyword>
<evidence type="ECO:0000256" key="2">
    <source>
        <dbReference type="SAM" id="Phobius"/>
    </source>
</evidence>
<evidence type="ECO:0000313" key="4">
    <source>
        <dbReference type="Proteomes" id="UP000678393"/>
    </source>
</evidence>
<keyword evidence="2" id="KW-0812">Transmembrane</keyword>
<dbReference type="Proteomes" id="UP000678393">
    <property type="component" value="Unassembled WGS sequence"/>
</dbReference>
<feature type="compositionally biased region" description="Low complexity" evidence="1">
    <location>
        <begin position="197"/>
        <end position="206"/>
    </location>
</feature>
<feature type="compositionally biased region" description="Basic and acidic residues" evidence="1">
    <location>
        <begin position="215"/>
        <end position="224"/>
    </location>
</feature>
<dbReference type="AlphaFoldDB" id="A0A8S3ZUH8"/>
<dbReference type="EMBL" id="CAJHNH020004680">
    <property type="protein sequence ID" value="CAG5131472.1"/>
    <property type="molecule type" value="Genomic_DNA"/>
</dbReference>
<feature type="transmembrane region" description="Helical" evidence="2">
    <location>
        <begin position="247"/>
        <end position="274"/>
    </location>
</feature>
<name>A0A8S3ZUH8_9EUPU</name>
<feature type="compositionally biased region" description="Polar residues" evidence="1">
    <location>
        <begin position="1"/>
        <end position="11"/>
    </location>
</feature>
<reference evidence="3" key="1">
    <citation type="submission" date="2021-04" db="EMBL/GenBank/DDBJ databases">
        <authorList>
            <consortium name="Molecular Ecology Group"/>
        </authorList>
    </citation>
    <scope>NUCLEOTIDE SEQUENCE</scope>
</reference>
<comment type="caution">
    <text evidence="3">The sequence shown here is derived from an EMBL/GenBank/DDBJ whole genome shotgun (WGS) entry which is preliminary data.</text>
</comment>
<sequence>MSDTDIILQSEQVHHRMNSVPDFSSSWETDLTEPPAGLASDDEDSQSVQRYSRTSSLCDDSGFNSSTSEDRDDAMDTPLRHRCDFDSLKSLIRNVDIQVCDTPDSLLSSQTHSSEESNSSAILSYNFKNSPVEMKISNNTISEVNSHSLISNLDSGSNISDNSSVNSDISNRNTGRISRRHRTDNQNSQAVPGAPLTPRAPSTPRASRSRRHRTRDLNNNDSGRKNLNSYLSTPPFKLQDCFQNQGLLSLVACITYTVFLMIIFCLLGVVCDYVKSVVGKQNLRELRADIVQSRHTRTNMASG</sequence>
<gene>
    <name evidence="3" type="ORF">CUNI_LOCUS17030</name>
</gene>
<feature type="region of interest" description="Disordered" evidence="1">
    <location>
        <begin position="1"/>
        <end position="78"/>
    </location>
</feature>
<protein>
    <submittedName>
        <fullName evidence="3">Uncharacterized protein</fullName>
    </submittedName>
</protein>
<accession>A0A8S3ZUH8</accession>
<dbReference type="OrthoDB" id="6093804at2759"/>
<feature type="region of interest" description="Disordered" evidence="1">
    <location>
        <begin position="156"/>
        <end position="228"/>
    </location>
</feature>
<proteinExistence type="predicted"/>
<keyword evidence="2" id="KW-1133">Transmembrane helix</keyword>